<name>A0AAE0YTL2_9GAST</name>
<dbReference type="SMART" id="SM00228">
    <property type="entry name" value="PDZ"/>
    <property type="match status" value="1"/>
</dbReference>
<organism evidence="3 4">
    <name type="scientific">Elysia crispata</name>
    <name type="common">lettuce slug</name>
    <dbReference type="NCBI Taxonomy" id="231223"/>
    <lineage>
        <taxon>Eukaryota</taxon>
        <taxon>Metazoa</taxon>
        <taxon>Spiralia</taxon>
        <taxon>Lophotrochozoa</taxon>
        <taxon>Mollusca</taxon>
        <taxon>Gastropoda</taxon>
        <taxon>Heterobranchia</taxon>
        <taxon>Euthyneura</taxon>
        <taxon>Panpulmonata</taxon>
        <taxon>Sacoglossa</taxon>
        <taxon>Placobranchoidea</taxon>
        <taxon>Plakobranchidae</taxon>
        <taxon>Elysia</taxon>
    </lineage>
</organism>
<dbReference type="Proteomes" id="UP001283361">
    <property type="component" value="Unassembled WGS sequence"/>
</dbReference>
<keyword evidence="4" id="KW-1185">Reference proteome</keyword>
<feature type="domain" description="PDZ" evidence="2">
    <location>
        <begin position="152"/>
        <end position="244"/>
    </location>
</feature>
<proteinExistence type="predicted"/>
<feature type="region of interest" description="Disordered" evidence="1">
    <location>
        <begin position="244"/>
        <end position="275"/>
    </location>
</feature>
<dbReference type="InterPro" id="IPR036034">
    <property type="entry name" value="PDZ_sf"/>
</dbReference>
<dbReference type="Gene3D" id="2.30.42.10">
    <property type="match status" value="1"/>
</dbReference>
<feature type="compositionally biased region" description="Low complexity" evidence="1">
    <location>
        <begin position="41"/>
        <end position="58"/>
    </location>
</feature>
<dbReference type="PANTHER" id="PTHR19964:SF97">
    <property type="entry name" value="PDZ DOMAIN-CONTAINING PROTEIN"/>
    <property type="match status" value="1"/>
</dbReference>
<gene>
    <name evidence="3" type="ORF">RRG08_056146</name>
</gene>
<dbReference type="InterPro" id="IPR001478">
    <property type="entry name" value="PDZ"/>
</dbReference>
<dbReference type="PROSITE" id="PS50106">
    <property type="entry name" value="PDZ"/>
    <property type="match status" value="1"/>
</dbReference>
<evidence type="ECO:0000313" key="4">
    <source>
        <dbReference type="Proteomes" id="UP001283361"/>
    </source>
</evidence>
<dbReference type="Pfam" id="PF00595">
    <property type="entry name" value="PDZ"/>
    <property type="match status" value="1"/>
</dbReference>
<protein>
    <recommendedName>
        <fullName evidence="2">PDZ domain-containing protein</fullName>
    </recommendedName>
</protein>
<dbReference type="EMBL" id="JAWDGP010005584">
    <property type="protein sequence ID" value="KAK3755878.1"/>
    <property type="molecule type" value="Genomic_DNA"/>
</dbReference>
<evidence type="ECO:0000313" key="3">
    <source>
        <dbReference type="EMBL" id="KAK3755878.1"/>
    </source>
</evidence>
<sequence length="392" mass="42777">MDSEGSELDDLADIDLATFATPDRDASFQSKEVGFDGGRSSGTDGDSLGDSMDSRASSDMMRPYQLSDTLIDNMDEINSNNSPCERETVSHSYEFSSSNPFSQENLQNSKEQTGGIISIDTHEFLTASDTKDRADFNQALPAPGRPGYIQHYVSLRRLPGENLGMVLAIEGDQDNRCPVEAVLVRSITPGGAAARAGEIGGNIQVGDEVREVDGYLLTELTHDQCIDFFQSMPDHVMLTVHRAAPQDQSRSEADFKDSLNPGQLSSKAPVPVPRPRGCVSHLKASDLDDKMTGSMNSTPRQEDDDGFIRTPRGFVKLDLTVFRGEGDSLGLSIIPSHGATCDLYQRCVTTFFSTDTIFSFHLPSPMFKIAWTAAGETWSNGNPPDTARPRYL</sequence>
<feature type="region of interest" description="Disordered" evidence="1">
    <location>
        <begin position="288"/>
        <end position="307"/>
    </location>
</feature>
<dbReference type="AlphaFoldDB" id="A0AAE0YTL2"/>
<accession>A0AAE0YTL2</accession>
<comment type="caution">
    <text evidence="3">The sequence shown here is derived from an EMBL/GenBank/DDBJ whole genome shotgun (WGS) entry which is preliminary data.</text>
</comment>
<feature type="region of interest" description="Disordered" evidence="1">
    <location>
        <begin position="20"/>
        <end position="58"/>
    </location>
</feature>
<dbReference type="PANTHER" id="PTHR19964">
    <property type="entry name" value="MULTIPLE PDZ DOMAIN PROTEIN"/>
    <property type="match status" value="1"/>
</dbReference>
<dbReference type="InterPro" id="IPR051342">
    <property type="entry name" value="PDZ_scaffold"/>
</dbReference>
<dbReference type="CDD" id="cd00136">
    <property type="entry name" value="PDZ_canonical"/>
    <property type="match status" value="1"/>
</dbReference>
<dbReference type="SUPFAM" id="SSF50156">
    <property type="entry name" value="PDZ domain-like"/>
    <property type="match status" value="1"/>
</dbReference>
<evidence type="ECO:0000259" key="2">
    <source>
        <dbReference type="PROSITE" id="PS50106"/>
    </source>
</evidence>
<evidence type="ECO:0000256" key="1">
    <source>
        <dbReference type="SAM" id="MobiDB-lite"/>
    </source>
</evidence>
<reference evidence="3" key="1">
    <citation type="journal article" date="2023" name="G3 (Bethesda)">
        <title>A reference genome for the long-term kleptoplast-retaining sea slug Elysia crispata morphotype clarki.</title>
        <authorList>
            <person name="Eastman K.E."/>
            <person name="Pendleton A.L."/>
            <person name="Shaikh M.A."/>
            <person name="Suttiyut T."/>
            <person name="Ogas R."/>
            <person name="Tomko P."/>
            <person name="Gavelis G."/>
            <person name="Widhalm J.R."/>
            <person name="Wisecaver J.H."/>
        </authorList>
    </citation>
    <scope>NUCLEOTIDE SEQUENCE</scope>
    <source>
        <strain evidence="3">ECLA1</strain>
    </source>
</reference>